<accession>A0ABN1L9F1</accession>
<evidence type="ECO:0000256" key="3">
    <source>
        <dbReference type="ARBA" id="ARBA00029447"/>
    </source>
</evidence>
<dbReference type="PANTHER" id="PTHR32089">
    <property type="entry name" value="METHYL-ACCEPTING CHEMOTAXIS PROTEIN MCPB"/>
    <property type="match status" value="1"/>
</dbReference>
<keyword evidence="6" id="KW-0472">Membrane</keyword>
<dbReference type="Pfam" id="PF00672">
    <property type="entry name" value="HAMP"/>
    <property type="match status" value="1"/>
</dbReference>
<dbReference type="SUPFAM" id="SSF58104">
    <property type="entry name" value="Methyl-accepting chemotaxis protein (MCP) signaling domain"/>
    <property type="match status" value="1"/>
</dbReference>
<evidence type="ECO:0000313" key="11">
    <source>
        <dbReference type="Proteomes" id="UP001500021"/>
    </source>
</evidence>
<name>A0ABN1L9F1_9GAMM</name>
<feature type="domain" description="HAMP" evidence="8">
    <location>
        <begin position="336"/>
        <end position="389"/>
    </location>
</feature>
<evidence type="ECO:0000259" key="8">
    <source>
        <dbReference type="PROSITE" id="PS50885"/>
    </source>
</evidence>
<dbReference type="Pfam" id="PF08376">
    <property type="entry name" value="NIT"/>
    <property type="match status" value="1"/>
</dbReference>
<dbReference type="Pfam" id="PF00015">
    <property type="entry name" value="MCPsignal"/>
    <property type="match status" value="1"/>
</dbReference>
<keyword evidence="5" id="KW-0175">Coiled coil</keyword>
<evidence type="ECO:0000256" key="6">
    <source>
        <dbReference type="SAM" id="Phobius"/>
    </source>
</evidence>
<evidence type="ECO:0000256" key="5">
    <source>
        <dbReference type="SAM" id="Coils"/>
    </source>
</evidence>
<evidence type="ECO:0000256" key="4">
    <source>
        <dbReference type="PROSITE-ProRule" id="PRU00284"/>
    </source>
</evidence>
<proteinExistence type="inferred from homology"/>
<dbReference type="CDD" id="cd06225">
    <property type="entry name" value="HAMP"/>
    <property type="match status" value="1"/>
</dbReference>
<reference evidence="11" key="1">
    <citation type="journal article" date="2019" name="Int. J. Syst. Evol. Microbiol.">
        <title>The Global Catalogue of Microorganisms (GCM) 10K type strain sequencing project: providing services to taxonomists for standard genome sequencing and annotation.</title>
        <authorList>
            <consortium name="The Broad Institute Genomics Platform"/>
            <consortium name="The Broad Institute Genome Sequencing Center for Infectious Disease"/>
            <person name="Wu L."/>
            <person name="Ma J."/>
        </authorList>
    </citation>
    <scope>NUCLEOTIDE SEQUENCE [LARGE SCALE GENOMIC DNA]</scope>
    <source>
        <strain evidence="11">JCM 15608</strain>
    </source>
</reference>
<dbReference type="PROSITE" id="PS50906">
    <property type="entry name" value="NIT"/>
    <property type="match status" value="1"/>
</dbReference>
<dbReference type="PROSITE" id="PS50885">
    <property type="entry name" value="HAMP"/>
    <property type="match status" value="1"/>
</dbReference>
<dbReference type="InterPro" id="IPR004089">
    <property type="entry name" value="MCPsignal_dom"/>
</dbReference>
<dbReference type="Proteomes" id="UP001500021">
    <property type="component" value="Unassembled WGS sequence"/>
</dbReference>
<keyword evidence="2 4" id="KW-0807">Transducer</keyword>
<keyword evidence="6" id="KW-0812">Transmembrane</keyword>
<dbReference type="InterPro" id="IPR013587">
    <property type="entry name" value="Nitrate/nitrite_sensing"/>
</dbReference>
<dbReference type="Gene3D" id="1.10.287.950">
    <property type="entry name" value="Methyl-accepting chemotaxis protein"/>
    <property type="match status" value="1"/>
</dbReference>
<evidence type="ECO:0000313" key="10">
    <source>
        <dbReference type="EMBL" id="GAA0820990.1"/>
    </source>
</evidence>
<dbReference type="InterPro" id="IPR003660">
    <property type="entry name" value="HAMP_dom"/>
</dbReference>
<feature type="coiled-coil region" evidence="5">
    <location>
        <begin position="402"/>
        <end position="432"/>
    </location>
</feature>
<dbReference type="InterPro" id="IPR010910">
    <property type="entry name" value="Nitrate/nitrite_sensing_bac"/>
</dbReference>
<dbReference type="PROSITE" id="PS50111">
    <property type="entry name" value="CHEMOTAXIS_TRANSDUC_2"/>
    <property type="match status" value="1"/>
</dbReference>
<comment type="caution">
    <text evidence="10">The sequence shown here is derived from an EMBL/GenBank/DDBJ whole genome shotgun (WGS) entry which is preliminary data.</text>
</comment>
<feature type="domain" description="NIT" evidence="9">
    <location>
        <begin position="55"/>
        <end position="305"/>
    </location>
</feature>
<evidence type="ECO:0000256" key="1">
    <source>
        <dbReference type="ARBA" id="ARBA00004370"/>
    </source>
</evidence>
<keyword evidence="6" id="KW-1133">Transmembrane helix</keyword>
<keyword evidence="11" id="KW-1185">Reference proteome</keyword>
<dbReference type="EMBL" id="BAAAFA010000009">
    <property type="protein sequence ID" value="GAA0820990.1"/>
    <property type="molecule type" value="Genomic_DNA"/>
</dbReference>
<evidence type="ECO:0000259" key="7">
    <source>
        <dbReference type="PROSITE" id="PS50111"/>
    </source>
</evidence>
<dbReference type="RefSeq" id="WP_343818142.1">
    <property type="nucleotide sequence ID" value="NZ_BAAAFA010000009.1"/>
</dbReference>
<dbReference type="SMART" id="SM00283">
    <property type="entry name" value="MA"/>
    <property type="match status" value="1"/>
</dbReference>
<gene>
    <name evidence="10" type="ORF">GCM10009111_27290</name>
</gene>
<comment type="similarity">
    <text evidence="3">Belongs to the methyl-accepting chemotaxis (MCP) protein family.</text>
</comment>
<evidence type="ECO:0000256" key="2">
    <source>
        <dbReference type="ARBA" id="ARBA00023224"/>
    </source>
</evidence>
<evidence type="ECO:0000259" key="9">
    <source>
        <dbReference type="PROSITE" id="PS50906"/>
    </source>
</evidence>
<sequence length="666" mass="72426">MMNELLKKLPIRYKIALMIVPVAIVLLVLAVADLSKNKSVMDEADKVGSLTRLSIAGSALVHELQKERGASAGFIASQGKSFADILKQQHAATDSKIAAWQSDFSRFNEQKFDLNISAKLNTAKTKLAQINTIRKQVASQTISLADTVKYYTEINTVFIEAVLSISNSSSDANLTAHLFSFYNFIASKERAGIERAVLSATFSANEFSEGGYKKFVSLVTEQQAFMSTFLNSTSKDHMSFYHNKMNINAVVQVDAYRKIADERFVQGQFNTDATQWFESATVRINALKDVESRLSDDLLQISNTIKQKASSHFYTLLSILSVVGVVILLLVLVLYRQIIGQIKAITSTMKIVSEQKDLTASTAIITKDELGVVAQALNSMLLKFSGALKEIAKASEQLASVSEETNQVLEDNKNMMAEQQNQSEQVATASEEMSVTVQEVARNSTETADIVRLINDVAVNAVSIVQKNTLGVEALSTEVEGINGVISQLHENSASIGNVVSVIKSIADQTNLLALNAAIEAARAGEQGRGFAVVADEVRTLAMRTQDSTSEIEGIISQFKTLTETAFEAIKRGLDKSIEVSTGASEVEAVIGNIINEVRNIHSRIDQIATAATEQSATTEEINIAITAINEATLSASEHANQLQVVGHEQAQLAVNLQELSTEFRV</sequence>
<protein>
    <submittedName>
        <fullName evidence="10">Methyl-accepting chemotaxis protein</fullName>
    </submittedName>
</protein>
<feature type="transmembrane region" description="Helical" evidence="6">
    <location>
        <begin position="313"/>
        <end position="335"/>
    </location>
</feature>
<comment type="subcellular location">
    <subcellularLocation>
        <location evidence="1">Membrane</location>
    </subcellularLocation>
</comment>
<feature type="domain" description="Methyl-accepting transducer" evidence="7">
    <location>
        <begin position="394"/>
        <end position="630"/>
    </location>
</feature>
<dbReference type="PANTHER" id="PTHR32089:SF120">
    <property type="entry name" value="METHYL-ACCEPTING CHEMOTAXIS PROTEIN TLPQ"/>
    <property type="match status" value="1"/>
</dbReference>
<organism evidence="10 11">
    <name type="scientific">Colwellia asteriadis</name>
    <dbReference type="NCBI Taxonomy" id="517723"/>
    <lineage>
        <taxon>Bacteria</taxon>
        <taxon>Pseudomonadati</taxon>
        <taxon>Pseudomonadota</taxon>
        <taxon>Gammaproteobacteria</taxon>
        <taxon>Alteromonadales</taxon>
        <taxon>Colwelliaceae</taxon>
        <taxon>Colwellia</taxon>
    </lineage>
</organism>